<feature type="domain" description="SAF" evidence="8">
    <location>
        <begin position="109"/>
        <end position="171"/>
    </location>
</feature>
<evidence type="ECO:0000313" key="9">
    <source>
        <dbReference type="EMBL" id="ASQ46117.1"/>
    </source>
</evidence>
<reference evidence="10" key="1">
    <citation type="submission" date="2016-07" db="EMBL/GenBank/DDBJ databases">
        <authorList>
            <person name="Florea S."/>
            <person name="Webb J.S."/>
            <person name="Jaromczyk J."/>
            <person name="Schardl C.L."/>
        </authorList>
    </citation>
    <scope>NUCLEOTIDE SEQUENCE [LARGE SCALE GENOMIC DNA]</scope>
    <source>
        <strain evidence="10">CDC-D5610</strain>
    </source>
</reference>
<comment type="subcellular location">
    <subcellularLocation>
        <location evidence="1 7">Periplasm</location>
    </subcellularLocation>
</comment>
<dbReference type="InterPro" id="IPR041231">
    <property type="entry name" value="FlgA_N"/>
</dbReference>
<dbReference type="SMART" id="SM00858">
    <property type="entry name" value="SAF"/>
    <property type="match status" value="1"/>
</dbReference>
<dbReference type="PANTHER" id="PTHR36307">
    <property type="entry name" value="FLAGELLA BASAL BODY P-RING FORMATION PROTEIN FLGA"/>
    <property type="match status" value="1"/>
</dbReference>
<dbReference type="Pfam" id="PF13144">
    <property type="entry name" value="ChapFlgA"/>
    <property type="match status" value="1"/>
</dbReference>
<evidence type="ECO:0000256" key="3">
    <source>
        <dbReference type="ARBA" id="ARBA00014754"/>
    </source>
</evidence>
<keyword evidence="7" id="KW-1005">Bacterial flagellum biogenesis</keyword>
<keyword evidence="9" id="KW-0969">Cilium</keyword>
<evidence type="ECO:0000256" key="6">
    <source>
        <dbReference type="ARBA" id="ARBA00025643"/>
    </source>
</evidence>
<dbReference type="Proteomes" id="UP000201728">
    <property type="component" value="Chromosome"/>
</dbReference>
<evidence type="ECO:0000313" key="10">
    <source>
        <dbReference type="Proteomes" id="UP000201728"/>
    </source>
</evidence>
<comment type="function">
    <text evidence="6 7">Involved in the assembly process of the P-ring formation. It may associate with FlgF on the rod constituting a structure essential for the P-ring assembly or may act as a modulator protein for the P-ring assembly.</text>
</comment>
<keyword evidence="4 7" id="KW-0732">Signal</keyword>
<dbReference type="AlphaFoldDB" id="A0A222P2R4"/>
<keyword evidence="5 7" id="KW-0574">Periplasm</keyword>
<organism evidence="9 10">
    <name type="scientific">Legionella clemsonensis</name>
    <dbReference type="NCBI Taxonomy" id="1867846"/>
    <lineage>
        <taxon>Bacteria</taxon>
        <taxon>Pseudomonadati</taxon>
        <taxon>Pseudomonadota</taxon>
        <taxon>Gammaproteobacteria</taxon>
        <taxon>Legionellales</taxon>
        <taxon>Legionellaceae</taxon>
        <taxon>Legionella</taxon>
    </lineage>
</organism>
<dbReference type="PANTHER" id="PTHR36307:SF1">
    <property type="entry name" value="FLAGELLA BASAL BODY P-RING FORMATION PROTEIN FLGA"/>
    <property type="match status" value="1"/>
</dbReference>
<evidence type="ECO:0000259" key="8">
    <source>
        <dbReference type="SMART" id="SM00858"/>
    </source>
</evidence>
<dbReference type="GO" id="GO:0042597">
    <property type="term" value="C:periplasmic space"/>
    <property type="evidence" value="ECO:0007669"/>
    <property type="project" value="UniProtKB-SubCell"/>
</dbReference>
<protein>
    <recommendedName>
        <fullName evidence="3 7">Flagella basal body P-ring formation protein FlgA</fullName>
    </recommendedName>
</protein>
<evidence type="ECO:0000256" key="7">
    <source>
        <dbReference type="RuleBase" id="RU362063"/>
    </source>
</evidence>
<keyword evidence="10" id="KW-1185">Reference proteome</keyword>
<evidence type="ECO:0000256" key="5">
    <source>
        <dbReference type="ARBA" id="ARBA00022764"/>
    </source>
</evidence>
<dbReference type="InterPro" id="IPR013974">
    <property type="entry name" value="SAF"/>
</dbReference>
<evidence type="ECO:0000256" key="4">
    <source>
        <dbReference type="ARBA" id="ARBA00022729"/>
    </source>
</evidence>
<dbReference type="GO" id="GO:0044780">
    <property type="term" value="P:bacterial-type flagellum assembly"/>
    <property type="evidence" value="ECO:0007669"/>
    <property type="project" value="InterPro"/>
</dbReference>
<dbReference type="Pfam" id="PF17656">
    <property type="entry name" value="ChapFlgA_N"/>
    <property type="match status" value="1"/>
</dbReference>
<name>A0A222P2R4_9GAMM</name>
<feature type="chain" id="PRO_5011828024" description="Flagella basal body P-ring formation protein FlgA" evidence="7">
    <location>
        <begin position="20"/>
        <end position="234"/>
    </location>
</feature>
<feature type="signal peptide" evidence="7">
    <location>
        <begin position="1"/>
        <end position="19"/>
    </location>
</feature>
<dbReference type="CDD" id="cd11614">
    <property type="entry name" value="SAF_CpaB_FlgA_like"/>
    <property type="match status" value="1"/>
</dbReference>
<comment type="similarity">
    <text evidence="2 7">Belongs to the FlgA family.</text>
</comment>
<dbReference type="RefSeq" id="WP_094091102.1">
    <property type="nucleotide sequence ID" value="NZ_CP016397.1"/>
</dbReference>
<keyword evidence="9" id="KW-0282">Flagellum</keyword>
<dbReference type="Gene3D" id="3.90.1210.10">
    <property type="entry name" value="Antifreeze-like/N-acetylneuraminic acid synthase C-terminal domain"/>
    <property type="match status" value="1"/>
</dbReference>
<dbReference type="Gene3D" id="2.30.30.760">
    <property type="match status" value="1"/>
</dbReference>
<gene>
    <name evidence="9" type="ORF">clem_07820</name>
</gene>
<sequence>MKQVILAFFLLITHPTLQATESIQSLDLLKQKIENYVLASLATQQDSKIQVAVDQIDPRLKLKTCQENHLEVFNPYQVPAIRANTLGIKCQETNNRWTLFVPVKIIVQKLVVTAKHPLIKGTLITEDDLETQEIDISQLKQGYFNKVSDVINQICKTNIAQGGVITPHLLRAEPLVHKGERIAIQALSENFSVSMEGIALNDGADGDLIRVKNLSSKKIIEAQVSAKRQVRVSL</sequence>
<dbReference type="OrthoDB" id="1669037at2"/>
<dbReference type="InterPro" id="IPR039246">
    <property type="entry name" value="Flagellar_FlgA"/>
</dbReference>
<accession>A0A222P2R4</accession>
<dbReference type="EMBL" id="CP016397">
    <property type="protein sequence ID" value="ASQ46117.1"/>
    <property type="molecule type" value="Genomic_DNA"/>
</dbReference>
<dbReference type="NCBIfam" id="TIGR03170">
    <property type="entry name" value="flgA_cterm"/>
    <property type="match status" value="1"/>
</dbReference>
<proteinExistence type="inferred from homology"/>
<dbReference type="InterPro" id="IPR017585">
    <property type="entry name" value="SAF_FlgA"/>
</dbReference>
<evidence type="ECO:0000256" key="1">
    <source>
        <dbReference type="ARBA" id="ARBA00004418"/>
    </source>
</evidence>
<evidence type="ECO:0000256" key="2">
    <source>
        <dbReference type="ARBA" id="ARBA00010474"/>
    </source>
</evidence>
<dbReference type="KEGG" id="lcd:clem_07820"/>
<keyword evidence="9" id="KW-0966">Cell projection</keyword>